<reference evidence="8" key="1">
    <citation type="journal article" date="2017" name="Nat. Commun.">
        <title>The asparagus genome sheds light on the origin and evolution of a young Y chromosome.</title>
        <authorList>
            <person name="Harkess A."/>
            <person name="Zhou J."/>
            <person name="Xu C."/>
            <person name="Bowers J.E."/>
            <person name="Van der Hulst R."/>
            <person name="Ayyampalayam S."/>
            <person name="Mercati F."/>
            <person name="Riccardi P."/>
            <person name="McKain M.R."/>
            <person name="Kakrana A."/>
            <person name="Tang H."/>
            <person name="Ray J."/>
            <person name="Groenendijk J."/>
            <person name="Arikit S."/>
            <person name="Mathioni S.M."/>
            <person name="Nakano M."/>
            <person name="Shan H."/>
            <person name="Telgmann-Rauber A."/>
            <person name="Kanno A."/>
            <person name="Yue Z."/>
            <person name="Chen H."/>
            <person name="Li W."/>
            <person name="Chen Y."/>
            <person name="Xu X."/>
            <person name="Zhang Y."/>
            <person name="Luo S."/>
            <person name="Chen H."/>
            <person name="Gao J."/>
            <person name="Mao Z."/>
            <person name="Pires J.C."/>
            <person name="Luo M."/>
            <person name="Kudrna D."/>
            <person name="Wing R.A."/>
            <person name="Meyers B.C."/>
            <person name="Yi K."/>
            <person name="Kong H."/>
            <person name="Lavrijsen P."/>
            <person name="Sunseri F."/>
            <person name="Falavigna A."/>
            <person name="Ye Y."/>
            <person name="Leebens-Mack J.H."/>
            <person name="Chen G."/>
        </authorList>
    </citation>
    <scope>NUCLEOTIDE SEQUENCE [LARGE SCALE GENOMIC DNA]</scope>
    <source>
        <strain evidence="8">cv. DH0086</strain>
    </source>
</reference>
<proteinExistence type="predicted"/>
<evidence type="ECO:0000256" key="2">
    <source>
        <dbReference type="ARBA" id="ARBA00022771"/>
    </source>
</evidence>
<organism evidence="7 8">
    <name type="scientific">Asparagus officinalis</name>
    <name type="common">Garden asparagus</name>
    <dbReference type="NCBI Taxonomy" id="4686"/>
    <lineage>
        <taxon>Eukaryota</taxon>
        <taxon>Viridiplantae</taxon>
        <taxon>Streptophyta</taxon>
        <taxon>Embryophyta</taxon>
        <taxon>Tracheophyta</taxon>
        <taxon>Spermatophyta</taxon>
        <taxon>Magnoliopsida</taxon>
        <taxon>Liliopsida</taxon>
        <taxon>Asparagales</taxon>
        <taxon>Asparagaceae</taxon>
        <taxon>Asparagoideae</taxon>
        <taxon>Asparagus</taxon>
    </lineage>
</organism>
<dbReference type="PROSITE" id="PS50865">
    <property type="entry name" value="ZF_MYND_2"/>
    <property type="match status" value="1"/>
</dbReference>
<dbReference type="Gramene" id="ONK75200">
    <property type="protein sequence ID" value="ONK75200"/>
    <property type="gene ID" value="A4U43_C03F14400"/>
</dbReference>
<keyword evidence="1" id="KW-0479">Metal-binding</keyword>
<dbReference type="GO" id="GO:0008270">
    <property type="term" value="F:zinc ion binding"/>
    <property type="evidence" value="ECO:0007669"/>
    <property type="project" value="UniProtKB-KW"/>
</dbReference>
<dbReference type="InterPro" id="IPR011990">
    <property type="entry name" value="TPR-like_helical_dom_sf"/>
</dbReference>
<dbReference type="OMA" id="LHMKLGK"/>
<dbReference type="InterPro" id="IPR002893">
    <property type="entry name" value="Znf_MYND"/>
</dbReference>
<evidence type="ECO:0000256" key="3">
    <source>
        <dbReference type="ARBA" id="ARBA00022833"/>
    </source>
</evidence>
<dbReference type="PROSITE" id="PS50280">
    <property type="entry name" value="SET"/>
    <property type="match status" value="1"/>
</dbReference>
<dbReference type="Pfam" id="PF01753">
    <property type="entry name" value="zf-MYND"/>
    <property type="match status" value="1"/>
</dbReference>
<name>A0A5P1FF67_ASPOF</name>
<dbReference type="SUPFAM" id="SSF82199">
    <property type="entry name" value="SET domain"/>
    <property type="match status" value="1"/>
</dbReference>
<feature type="domain" description="SET" evidence="5">
    <location>
        <begin position="87"/>
        <end position="324"/>
    </location>
</feature>
<dbReference type="Pfam" id="PF00856">
    <property type="entry name" value="SET"/>
    <property type="match status" value="1"/>
</dbReference>
<dbReference type="PANTHER" id="PTHR12197">
    <property type="entry name" value="HISTONE-LYSINE N-METHYLTRANSFERASE SMYD"/>
    <property type="match status" value="1"/>
</dbReference>
<dbReference type="PROSITE" id="PS01360">
    <property type="entry name" value="ZF_MYND_1"/>
    <property type="match status" value="1"/>
</dbReference>
<dbReference type="GO" id="GO:0005634">
    <property type="term" value="C:nucleus"/>
    <property type="evidence" value="ECO:0007669"/>
    <property type="project" value="TreeGrafter"/>
</dbReference>
<protein>
    <recommendedName>
        <fullName evidence="9">MYND-type domain-containing protein</fullName>
    </recommendedName>
</protein>
<evidence type="ECO:0000313" key="8">
    <source>
        <dbReference type="Proteomes" id="UP000243459"/>
    </source>
</evidence>
<dbReference type="OrthoDB" id="265717at2759"/>
<gene>
    <name evidence="7" type="ORF">A4U43_C03F14400</name>
</gene>
<dbReference type="InterPro" id="IPR018483">
    <property type="entry name" value="Carb_kinase_FGGY_CS"/>
</dbReference>
<evidence type="ECO:0000313" key="7">
    <source>
        <dbReference type="EMBL" id="ONK75200.1"/>
    </source>
</evidence>
<keyword evidence="3" id="KW-0862">Zinc</keyword>
<evidence type="ECO:0000259" key="6">
    <source>
        <dbReference type="PROSITE" id="PS50865"/>
    </source>
</evidence>
<dbReference type="Gene3D" id="6.10.140.2220">
    <property type="match status" value="1"/>
</dbReference>
<dbReference type="InterPro" id="IPR050869">
    <property type="entry name" value="H3K4_H4K5_MeTrfase"/>
</dbReference>
<dbReference type="SUPFAM" id="SSF48452">
    <property type="entry name" value="TPR-like"/>
    <property type="match status" value="1"/>
</dbReference>
<keyword evidence="8" id="KW-1185">Reference proteome</keyword>
<dbReference type="GO" id="GO:0005975">
    <property type="term" value="P:carbohydrate metabolic process"/>
    <property type="evidence" value="ECO:0007669"/>
    <property type="project" value="InterPro"/>
</dbReference>
<dbReference type="PROSITE" id="PS00933">
    <property type="entry name" value="FGGY_KINASES_1"/>
    <property type="match status" value="1"/>
</dbReference>
<dbReference type="InterPro" id="IPR046341">
    <property type="entry name" value="SET_dom_sf"/>
</dbReference>
<sequence>MNYVNTNDTKLQSHRIKFSTTRIRHLHATSSGLLGQAFGKPTNLQADCSGKRSLYFFFLLSPEGKFLAASKSFEVLMEDLQSALSSRGLAVSSIPGKGRGLVTTKDFTPGDVIICQEPYASCPNRSSGGSICDGCFVSNNIRKCSACRVAWYCGNKCQKSEWKLHQLECQALAALTEDRKKMLTPTIRLMVRLILKAKLQEGKVIPTTPMDNYGLVDALVSHMSDIKEEQLVLYAQMANLVKLVLPHMEINLKEITANFSKLACNAHTICDSELRPLGTGLYPVISIINHSCIPNCVLVFEGRLAIIRALEPIAKGKEILISYIETAATTKTRQNDLKKQYFFTCNCPRCTKSPCEELKEDALLEGYRCKDSKCGGFLLQDSVKKSFTCQYCGLFRDQKEIKIIAGEVERISEKASSILSCGNFIEASTMYKTIEQLERELYNPESIRLLRTRDTLLKILMELKDWEGALTYCKLTIPIYQKVYREIHPMLGLQYYTCGKLEWLLEHTEDALKSFTQAADILRVTHGTSSPFMRELLSRLEEARAEASYKQSANGDRMIED</sequence>
<evidence type="ECO:0008006" key="9">
    <source>
        <dbReference type="Google" id="ProtNLM"/>
    </source>
</evidence>
<dbReference type="PANTHER" id="PTHR12197:SF251">
    <property type="entry name" value="EG:BACR7C10.4 PROTEIN"/>
    <property type="match status" value="1"/>
</dbReference>
<dbReference type="AlphaFoldDB" id="A0A5P1FF67"/>
<dbReference type="InterPro" id="IPR001214">
    <property type="entry name" value="SET_dom"/>
</dbReference>
<evidence type="ECO:0000259" key="5">
    <source>
        <dbReference type="PROSITE" id="PS50280"/>
    </source>
</evidence>
<evidence type="ECO:0000256" key="4">
    <source>
        <dbReference type="PROSITE-ProRule" id="PRU00134"/>
    </source>
</evidence>
<dbReference type="GO" id="GO:0016773">
    <property type="term" value="F:phosphotransferase activity, alcohol group as acceptor"/>
    <property type="evidence" value="ECO:0007669"/>
    <property type="project" value="InterPro"/>
</dbReference>
<accession>A0A5P1FF67</accession>
<dbReference type="Proteomes" id="UP000243459">
    <property type="component" value="Chromosome 3"/>
</dbReference>
<dbReference type="SMART" id="SM00317">
    <property type="entry name" value="SET"/>
    <property type="match status" value="1"/>
</dbReference>
<keyword evidence="2 4" id="KW-0863">Zinc-finger</keyword>
<dbReference type="Gene3D" id="1.10.220.160">
    <property type="match status" value="1"/>
</dbReference>
<feature type="domain" description="MYND-type" evidence="6">
    <location>
        <begin position="132"/>
        <end position="169"/>
    </location>
</feature>
<dbReference type="Gene3D" id="2.170.270.10">
    <property type="entry name" value="SET domain"/>
    <property type="match status" value="1"/>
</dbReference>
<evidence type="ECO:0000256" key="1">
    <source>
        <dbReference type="ARBA" id="ARBA00022723"/>
    </source>
</evidence>
<dbReference type="Gene3D" id="1.25.40.10">
    <property type="entry name" value="Tetratricopeptide repeat domain"/>
    <property type="match status" value="1"/>
</dbReference>
<dbReference type="EMBL" id="CM007383">
    <property type="protein sequence ID" value="ONK75200.1"/>
    <property type="molecule type" value="Genomic_DNA"/>
</dbReference>